<dbReference type="Proteomes" id="UP000516480">
    <property type="component" value="Unassembled WGS sequence"/>
</dbReference>
<gene>
    <name evidence="2" type="ORF">PBK173_000359600</name>
    <name evidence="3" type="ORF">PBNK65E_000506400</name>
    <name evidence="6" type="ORF">PBNK65NY_000503600</name>
    <name evidence="5" type="ORF">PBSP11A_000502700</name>
    <name evidence="4" type="ORF">PBSP11RLL_000503900</name>
</gene>
<dbReference type="Proteomes" id="UP000219860">
    <property type="component" value="Unassembled WGS sequence"/>
</dbReference>
<evidence type="ECO:0000256" key="1">
    <source>
        <dbReference type="SAM" id="Phobius"/>
    </source>
</evidence>
<evidence type="ECO:0000313" key="6">
    <source>
        <dbReference type="EMBL" id="SCL84406.1"/>
    </source>
</evidence>
<dbReference type="AlphaFoldDB" id="A0A0Y9YXV9"/>
<accession>A0A0Y9YXV9</accession>
<sequence>MNDDLCQNFDLLRMHLPDELTEKAKLNFNDDSDFKNYCPNGSCNTDLEKITAGFLWLLGQYFTKYSKKGHIVNDIKPFFLYIILWLSYKLNQNSEHKTNQINDFYTNHVINSGKYNSFTSAAYKFTDLKEFIDGQKDLFNINIKDLSKFYDASKLICSMYGKVAQNKTSDTLSNAASFVNKYTTLNNDCNIKGTVRSKIFSTLSTDYDNIKNECKDAQCSNFPILPAIKATQNATKGSKQASETISVTNSVKTSAQTFEVTSSSSSIGNKLFTVLSIFGAIAFLLGISYKYSLFGFRKRAQKQYLREKIKNIKKRMNH</sequence>
<dbReference type="EMBL" id="LT160032">
    <property type="protein sequence ID" value="CXI84731.1"/>
    <property type="molecule type" value="Genomic_DNA"/>
</dbReference>
<evidence type="ECO:0000313" key="10">
    <source>
        <dbReference type="Proteomes" id="UP000220214"/>
    </source>
</evidence>
<evidence type="ECO:0000313" key="7">
    <source>
        <dbReference type="Proteomes" id="UP000069549"/>
    </source>
</evidence>
<dbReference type="InterPro" id="IPR006477">
    <property type="entry name" value="Yir_bir_cir"/>
</dbReference>
<dbReference type="OMA" id="GQKDLFN"/>
<evidence type="ECO:0000313" key="2">
    <source>
        <dbReference type="EMBL" id="CXI84731.1"/>
    </source>
</evidence>
<evidence type="ECO:0000313" key="8">
    <source>
        <dbReference type="Proteomes" id="UP000219860"/>
    </source>
</evidence>
<keyword evidence="1" id="KW-0472">Membrane</keyword>
<dbReference type="Proteomes" id="UP000219974">
    <property type="component" value="Unassembled WGS sequence"/>
</dbReference>
<dbReference type="EMBL" id="FMIH01000119">
    <property type="protein sequence ID" value="SCL82819.1"/>
    <property type="molecule type" value="Genomic_DNA"/>
</dbReference>
<dbReference type="EMBL" id="FMIE01000133">
    <property type="protein sequence ID" value="SCL84406.1"/>
    <property type="molecule type" value="Genomic_DNA"/>
</dbReference>
<evidence type="ECO:0000313" key="4">
    <source>
        <dbReference type="EMBL" id="SCL82819.1"/>
    </source>
</evidence>
<dbReference type="Proteomes" id="UP000220214">
    <property type="component" value="Unassembled WGS sequence"/>
</dbReference>
<dbReference type="EMBL" id="FLVA01000144">
    <property type="protein sequence ID" value="SBW38228.1"/>
    <property type="molecule type" value="Genomic_DNA"/>
</dbReference>
<protein>
    <submittedName>
        <fullName evidence="2">BIR protein</fullName>
    </submittedName>
</protein>
<keyword evidence="1" id="KW-1133">Transmembrane helix</keyword>
<feature type="transmembrane region" description="Helical" evidence="1">
    <location>
        <begin position="271"/>
        <end position="289"/>
    </location>
</feature>
<evidence type="ECO:0000313" key="3">
    <source>
        <dbReference type="EMBL" id="SBW38228.1"/>
    </source>
</evidence>
<name>A0A0Y9YXV9_PLABE</name>
<dbReference type="Proteomes" id="UP000069549">
    <property type="component" value="Chromosome 12"/>
</dbReference>
<proteinExistence type="predicted"/>
<reference evidence="2 7" key="1">
    <citation type="submission" date="2016-02" db="EMBL/GenBank/DDBJ databases">
        <authorList>
            <consortium name="Pathogen Informatics"/>
        </authorList>
    </citation>
    <scope>NUCLEOTIDE SEQUENCE [LARGE SCALE GENOMIC DNA]</scope>
    <source>
        <strain evidence="2 7">K173</strain>
        <strain evidence="6">NK65 ny</strain>
        <strain evidence="3 10">NK65e</strain>
        <strain evidence="5 8">SP11 Antwerpcl1</strain>
        <strain evidence="4 9">SP11 RLL</strain>
    </source>
</reference>
<keyword evidence="1" id="KW-0812">Transmembrane</keyword>
<dbReference type="NCBIfam" id="TIGR01590">
    <property type="entry name" value="yir-bir-cir_Pla"/>
    <property type="match status" value="1"/>
</dbReference>
<organism evidence="2 7">
    <name type="scientific">Plasmodium berghei</name>
    <dbReference type="NCBI Taxonomy" id="5821"/>
    <lineage>
        <taxon>Eukaryota</taxon>
        <taxon>Sar</taxon>
        <taxon>Alveolata</taxon>
        <taxon>Apicomplexa</taxon>
        <taxon>Aconoidasida</taxon>
        <taxon>Haemosporida</taxon>
        <taxon>Plasmodiidae</taxon>
        <taxon>Plasmodium</taxon>
        <taxon>Plasmodium (Vinckeia)</taxon>
    </lineage>
</organism>
<dbReference type="Pfam" id="PF06022">
    <property type="entry name" value="Cir_Bir_Yir"/>
    <property type="match status" value="1"/>
</dbReference>
<dbReference type="EMBL" id="FMII01000141">
    <property type="protein sequence ID" value="SCL83813.1"/>
    <property type="molecule type" value="Genomic_DNA"/>
</dbReference>
<evidence type="ECO:0000313" key="5">
    <source>
        <dbReference type="EMBL" id="SCL83813.1"/>
    </source>
</evidence>
<dbReference type="OrthoDB" id="373146at2759"/>
<dbReference type="VEuPathDB" id="PlasmoDB:PBANKA_1246400"/>
<evidence type="ECO:0000313" key="9">
    <source>
        <dbReference type="Proteomes" id="UP000219974"/>
    </source>
</evidence>